<dbReference type="EMBL" id="CTEC01000002">
    <property type="protein sequence ID" value="CQD20628.1"/>
    <property type="molecule type" value="Genomic_DNA"/>
</dbReference>
<keyword evidence="5" id="KW-0520">NAD</keyword>
<dbReference type="InterPro" id="IPR018211">
    <property type="entry name" value="ADH_Fe_CS"/>
</dbReference>
<dbReference type="InterPro" id="IPR039697">
    <property type="entry name" value="Alcohol_dehydrogenase_Fe"/>
</dbReference>
<dbReference type="InterPro" id="IPR056798">
    <property type="entry name" value="ADH_Fe_C"/>
</dbReference>
<evidence type="ECO:0000313" key="13">
    <source>
        <dbReference type="EMBL" id="CQD20628.1"/>
    </source>
</evidence>
<dbReference type="Gene3D" id="3.40.309.10">
    <property type="entry name" value="Aldehyde Dehydrogenase, Chain A, domain 2"/>
    <property type="match status" value="1"/>
</dbReference>
<dbReference type="FunFam" id="3.40.50.1970:FF:000003">
    <property type="entry name" value="Alcohol dehydrogenase, iron-containing"/>
    <property type="match status" value="1"/>
</dbReference>
<dbReference type="CDD" id="cd07122">
    <property type="entry name" value="ALDH_F20_ACDH"/>
    <property type="match status" value="1"/>
</dbReference>
<evidence type="ECO:0000256" key="8">
    <source>
        <dbReference type="ARBA" id="ARBA00035645"/>
    </source>
</evidence>
<dbReference type="Gene3D" id="3.40.605.10">
    <property type="entry name" value="Aldehyde Dehydrogenase, Chain A, domain 1"/>
    <property type="match status" value="1"/>
</dbReference>
<evidence type="ECO:0000259" key="12">
    <source>
        <dbReference type="Pfam" id="PF25137"/>
    </source>
</evidence>
<comment type="similarity">
    <text evidence="8">In the C-terminal section; belongs to the iron-containing alcohol dehydrogenase family.</text>
</comment>
<keyword evidence="3" id="KW-0560">Oxidoreductase</keyword>
<dbReference type="InterPro" id="IPR016161">
    <property type="entry name" value="Ald_DH/histidinol_DH"/>
</dbReference>
<comment type="cofactor">
    <cofactor evidence="1">
        <name>Fe(2+)</name>
        <dbReference type="ChEBI" id="CHEBI:29033"/>
    </cofactor>
</comment>
<evidence type="ECO:0000256" key="1">
    <source>
        <dbReference type="ARBA" id="ARBA00001954"/>
    </source>
</evidence>
<dbReference type="NCBIfam" id="NF010378">
    <property type="entry name" value="PRK13805.1"/>
    <property type="match status" value="1"/>
</dbReference>
<dbReference type="CDD" id="cd08178">
    <property type="entry name" value="AAD_C"/>
    <property type="match status" value="1"/>
</dbReference>
<dbReference type="AlphaFoldDB" id="A0A0U1DRY8"/>
<gene>
    <name evidence="13" type="ORF">BN000_04973</name>
</gene>
<dbReference type="EC" id="1.1.1.1" evidence="2"/>
<evidence type="ECO:0000256" key="9">
    <source>
        <dbReference type="SAM" id="MobiDB-lite"/>
    </source>
</evidence>
<dbReference type="Gene3D" id="1.20.1090.10">
    <property type="entry name" value="Dehydroquinate synthase-like - alpha domain"/>
    <property type="match status" value="1"/>
</dbReference>
<dbReference type="InterPro" id="IPR001670">
    <property type="entry name" value="ADH_Fe/GldA"/>
</dbReference>
<organism evidence="13 14">
    <name type="scientific">Mycobacterium europaeum</name>
    <dbReference type="NCBI Taxonomy" id="761804"/>
    <lineage>
        <taxon>Bacteria</taxon>
        <taxon>Bacillati</taxon>
        <taxon>Actinomycetota</taxon>
        <taxon>Actinomycetes</taxon>
        <taxon>Mycobacteriales</taxon>
        <taxon>Mycobacteriaceae</taxon>
        <taxon>Mycobacterium</taxon>
        <taxon>Mycobacterium simiae complex</taxon>
    </lineage>
</organism>
<evidence type="ECO:0000256" key="5">
    <source>
        <dbReference type="ARBA" id="ARBA00023027"/>
    </source>
</evidence>
<feature type="domain" description="Fe-containing alcohol dehydrogenase-like C-terminal" evidence="12">
    <location>
        <begin position="663"/>
        <end position="871"/>
    </location>
</feature>
<name>A0A0U1DRY8_9MYCO</name>
<dbReference type="InterPro" id="IPR012079">
    <property type="entry name" value="Bifunc_Ald-ADH"/>
</dbReference>
<reference evidence="14" key="1">
    <citation type="submission" date="2015-03" db="EMBL/GenBank/DDBJ databases">
        <authorList>
            <person name="Urmite Genomes"/>
        </authorList>
    </citation>
    <scope>NUCLEOTIDE SEQUENCE [LARGE SCALE GENOMIC DNA]</scope>
    <source>
        <strain evidence="14">CSUR P1344</strain>
    </source>
</reference>
<evidence type="ECO:0000256" key="7">
    <source>
        <dbReference type="ARBA" id="ARBA00035641"/>
    </source>
</evidence>
<feature type="domain" description="Alcohol dehydrogenase iron-type/glycerol dehydrogenase GldA" evidence="11">
    <location>
        <begin position="481"/>
        <end position="652"/>
    </location>
</feature>
<evidence type="ECO:0000259" key="10">
    <source>
        <dbReference type="Pfam" id="PF00171"/>
    </source>
</evidence>
<comment type="similarity">
    <text evidence="7">In the N-terminal section; belongs to the aldehyde dehydrogenase family.</text>
</comment>
<dbReference type="SUPFAM" id="SSF53720">
    <property type="entry name" value="ALDH-like"/>
    <property type="match status" value="1"/>
</dbReference>
<keyword evidence="14" id="KW-1185">Reference proteome</keyword>
<dbReference type="GO" id="GO:0046872">
    <property type="term" value="F:metal ion binding"/>
    <property type="evidence" value="ECO:0007669"/>
    <property type="project" value="InterPro"/>
</dbReference>
<evidence type="ECO:0000256" key="3">
    <source>
        <dbReference type="ARBA" id="ARBA00023002"/>
    </source>
</evidence>
<feature type="region of interest" description="Disordered" evidence="9">
    <location>
        <begin position="1"/>
        <end position="21"/>
    </location>
</feature>
<feature type="compositionally biased region" description="Polar residues" evidence="9">
    <location>
        <begin position="8"/>
        <end position="20"/>
    </location>
</feature>
<dbReference type="InterPro" id="IPR015590">
    <property type="entry name" value="Aldehyde_DH_dom"/>
</dbReference>
<evidence type="ECO:0000256" key="4">
    <source>
        <dbReference type="ARBA" id="ARBA00023004"/>
    </source>
</evidence>
<evidence type="ECO:0000259" key="11">
    <source>
        <dbReference type="Pfam" id="PF00465"/>
    </source>
</evidence>
<dbReference type="Gene3D" id="3.40.50.1970">
    <property type="match status" value="1"/>
</dbReference>
<evidence type="ECO:0000256" key="6">
    <source>
        <dbReference type="ARBA" id="ARBA00023268"/>
    </source>
</evidence>
<evidence type="ECO:0000313" key="14">
    <source>
        <dbReference type="Proteomes" id="UP000199601"/>
    </source>
</evidence>
<dbReference type="PANTHER" id="PTHR11496:SF83">
    <property type="entry name" value="HYDROXYACID-OXOACID TRANSHYDROGENASE, MITOCHONDRIAL"/>
    <property type="match status" value="1"/>
</dbReference>
<dbReference type="InterPro" id="IPR034789">
    <property type="entry name" value="AAD_C"/>
</dbReference>
<keyword evidence="6" id="KW-0511">Multifunctional enzyme</keyword>
<dbReference type="Pfam" id="PF25137">
    <property type="entry name" value="ADH_Fe_C"/>
    <property type="match status" value="1"/>
</dbReference>
<dbReference type="PANTHER" id="PTHR11496">
    <property type="entry name" value="ALCOHOL DEHYDROGENASE"/>
    <property type="match status" value="1"/>
</dbReference>
<dbReference type="GO" id="GO:0016620">
    <property type="term" value="F:oxidoreductase activity, acting on the aldehyde or oxo group of donors, NAD or NADP as acceptor"/>
    <property type="evidence" value="ECO:0007669"/>
    <property type="project" value="InterPro"/>
</dbReference>
<feature type="domain" description="Aldehyde dehydrogenase" evidence="10">
    <location>
        <begin position="27"/>
        <end position="292"/>
    </location>
</feature>
<dbReference type="InterPro" id="IPR016163">
    <property type="entry name" value="Ald_DH_C"/>
</dbReference>
<dbReference type="PROSITE" id="PS00913">
    <property type="entry name" value="ADH_IRON_1"/>
    <property type="match status" value="1"/>
</dbReference>
<sequence length="885" mass="95028">MSPIENAIMTTTPTQPTSSVADPLVGEQRRHEVDAIVGRAATAARAFRNLDQQQVDAIVEAMVRAGVRAAGELASVAIEETGFGVFEDKVVKNYVATEFLHDYLRGKKSVGVIDEDVEHNITYVAEPIGVVLAITPVTNPTSTVLFKAIVAAKTRNAILFRPSPYAVRCCERSLEVLRTAAEAAGMPPGALQVIPDAAHEVTHYLFKHPGVDFIWVTGGPKIVALANSAGKPGLSVGPGNAPIYIHKTADLKGAVVDILISKTFDSSVICPAEQTCVIDDEVYDEMMAEFQRMGAQVLTPDEAKALAEFAFGCGDKISLDAVGQKPSELAARAGFSVSPTVKVLLAQLPADLDELASHPLLREKLMPVLGVVRARSVQHAIDVAVLVTEHGGLGHTSAVYANDEDVIDAYGLAVRTGRILVNAPTAVGALGGVYNNLTPTFSLGCGTWGGSSTTENVNYRQLLNIKTVSRRRTPPQWFRVPSNTYFNEGALDNLRELDTETVVVITDALTEERGVVEALRRKLRAQHVQVFSEVTPEPDEATIRRGVALLQRVQPDLLIAVGGGSVLDAGKAIRLFYEHPEKSLDELTMPFLDPRKRVADYPVDRHRVQLVAVPTTSGTGSEVSPAAVLTVRGKKETLVDYSLVPDLAIVDPVLTSSMPQQLTADTGIDALTHALEACVSIFASPYTDALCAQAARLIFDALPQSFEHPDALSARTDMSNAATLAGLAFSNAFVGTNHALAHAVGARFGISHGRANGIFLPHVLRYNASLPSKFMPAPGYSAYVAPDKYAQLGQLIFGGHEPDECRSRLFRGVDDLLNRLNMPRSLREHGVDEGEFLAALPALAMTAFEDLSNRTNPRMPLVSEITALLRAGFYGDAQAEAQPRT</sequence>
<dbReference type="GO" id="GO:0004022">
    <property type="term" value="F:alcohol dehydrogenase (NAD+) activity"/>
    <property type="evidence" value="ECO:0007669"/>
    <property type="project" value="InterPro"/>
</dbReference>
<dbReference type="SUPFAM" id="SSF56796">
    <property type="entry name" value="Dehydroquinate synthase-like"/>
    <property type="match status" value="1"/>
</dbReference>
<accession>A0A0U1DRY8</accession>
<protein>
    <recommendedName>
        <fullName evidence="2">alcohol dehydrogenase</fullName>
        <ecNumber evidence="2">1.1.1.1</ecNumber>
    </recommendedName>
</protein>
<dbReference type="Pfam" id="PF00465">
    <property type="entry name" value="Fe-ADH"/>
    <property type="match status" value="1"/>
</dbReference>
<dbReference type="Proteomes" id="UP000199601">
    <property type="component" value="Unassembled WGS sequence"/>
</dbReference>
<dbReference type="Pfam" id="PF00171">
    <property type="entry name" value="Aldedh"/>
    <property type="match status" value="1"/>
</dbReference>
<evidence type="ECO:0000256" key="2">
    <source>
        <dbReference type="ARBA" id="ARBA00013190"/>
    </source>
</evidence>
<dbReference type="InterPro" id="IPR016162">
    <property type="entry name" value="Ald_DH_N"/>
</dbReference>
<keyword evidence="4" id="KW-0408">Iron</keyword>
<proteinExistence type="inferred from homology"/>
<dbReference type="FunFam" id="1.20.1090.10:FF:000001">
    <property type="entry name" value="Aldehyde-alcohol dehydrogenase"/>
    <property type="match status" value="1"/>
</dbReference>